<dbReference type="Pfam" id="PF10935">
    <property type="entry name" value="DUF2637"/>
    <property type="match status" value="1"/>
</dbReference>
<feature type="transmembrane region" description="Helical" evidence="1">
    <location>
        <begin position="21"/>
        <end position="43"/>
    </location>
</feature>
<gene>
    <name evidence="2" type="ORF">MP11Mi_34240</name>
</gene>
<sequence>MSKMPHPFKLDPGAEDYGYVYYFRVIAAAAGLSVIGNIAAYAVSDLPYGAVWAIHGLPPLIAVLMIHMFSTIRASFMGSIRRDPTTRPASPWTGLPWREKVRSWSFGDLALASALALLVTAVVAITLAVSFVSLAKVGAMAGWDGRASWALPLMLDLPAFAATIGFIKAGHRIAEDESGDALDGAAIDDSVDRSRPVDDSPTAAIDDRYRADDDGLLAAIVNGQQADDDGQWAAIDSAVDGQRADTGVVIVNADDAVDGDPAAAINSVAGHGRPAAIGADDSGSLLVKADDGNDDGLPMTALDSADDAVDSAIDTGGRTAIDDRYRADDDGLLAAVVNGQQAVDDAAVDDRTSAIDNPSSTDSDVVDEQDLDALAAAVVDDTNTKVSVDAVAEALRLRRDGISLAAIASRLGVGSHSTVSGLVKAAARLDDAYAEAVGQPRRPALVAVD</sequence>
<dbReference type="RefSeq" id="WP_420040060.1">
    <property type="nucleotide sequence ID" value="NZ_CP128986.1"/>
</dbReference>
<dbReference type="AlphaFoldDB" id="A0AA97CXG4"/>
<keyword evidence="1" id="KW-0812">Transmembrane</keyword>
<evidence type="ECO:0000256" key="1">
    <source>
        <dbReference type="SAM" id="Phobius"/>
    </source>
</evidence>
<feature type="transmembrane region" description="Helical" evidence="1">
    <location>
        <begin position="49"/>
        <end position="72"/>
    </location>
</feature>
<protein>
    <submittedName>
        <fullName evidence="2">Uncharacterized protein</fullName>
    </submittedName>
</protein>
<proteinExistence type="predicted"/>
<dbReference type="EMBL" id="CP128986">
    <property type="protein sequence ID" value="WOC14309.1"/>
    <property type="molecule type" value="Genomic_DNA"/>
</dbReference>
<feature type="transmembrane region" description="Helical" evidence="1">
    <location>
        <begin position="109"/>
        <end position="135"/>
    </location>
</feature>
<organism evidence="2">
    <name type="scientific">Gordonia sp. MP11Mi</name>
    <dbReference type="NCBI Taxonomy" id="3022769"/>
    <lineage>
        <taxon>Bacteria</taxon>
        <taxon>Bacillati</taxon>
        <taxon>Actinomycetota</taxon>
        <taxon>Actinomycetes</taxon>
        <taxon>Mycobacteriales</taxon>
        <taxon>Gordoniaceae</taxon>
        <taxon>Gordonia</taxon>
    </lineage>
</organism>
<accession>A0AA97CXG4</accession>
<dbReference type="InterPro" id="IPR021235">
    <property type="entry name" value="DUF2637"/>
</dbReference>
<evidence type="ECO:0000313" key="2">
    <source>
        <dbReference type="EMBL" id="WOC14309.1"/>
    </source>
</evidence>
<keyword evidence="1" id="KW-1133">Transmembrane helix</keyword>
<reference evidence="2" key="1">
    <citation type="submission" date="2023-06" db="EMBL/GenBank/DDBJ databases">
        <title>Gordonia sp. nov. and Pseudochrobactrum sp. nov., two species isolated from the burying beetle Nicrophorus vespilloides.</title>
        <authorList>
            <person name="Poehlein A."/>
            <person name="Guzman J."/>
            <person name="Daniel R."/>
            <person name="Vilcinskas A."/>
        </authorList>
    </citation>
    <scope>NUCLEOTIDE SEQUENCE</scope>
    <source>
        <strain evidence="2">MP11Mi</strain>
    </source>
</reference>
<name>A0AA97CXG4_9ACTN</name>
<keyword evidence="1" id="KW-0472">Membrane</keyword>